<dbReference type="Proteomes" id="UP000198992">
    <property type="component" value="Unassembled WGS sequence"/>
</dbReference>
<evidence type="ECO:0000313" key="2">
    <source>
        <dbReference type="Proteomes" id="UP000198992"/>
    </source>
</evidence>
<dbReference type="OrthoDB" id="8244401at2"/>
<gene>
    <name evidence="1" type="ORF">SAMN05444164_2005</name>
</gene>
<accession>A0A1H4T2V7</accession>
<evidence type="ECO:0000313" key="1">
    <source>
        <dbReference type="EMBL" id="SEC50618.1"/>
    </source>
</evidence>
<dbReference type="RefSeq" id="WP_092115348.1">
    <property type="nucleotide sequence ID" value="NZ_FNTH01000001.1"/>
</dbReference>
<dbReference type="AlphaFoldDB" id="A0A1H4T2V7"/>
<reference evidence="1 2" key="1">
    <citation type="submission" date="2016-10" db="EMBL/GenBank/DDBJ databases">
        <authorList>
            <person name="de Groot N.N."/>
        </authorList>
    </citation>
    <scope>NUCLEOTIDE SEQUENCE [LARGE SCALE GENOMIC DNA]</scope>
    <source>
        <strain evidence="1 2">MT12</strain>
    </source>
</reference>
<proteinExistence type="predicted"/>
<organism evidence="1 2">
    <name type="scientific">Bradyrhizobium erythrophlei</name>
    <dbReference type="NCBI Taxonomy" id="1437360"/>
    <lineage>
        <taxon>Bacteria</taxon>
        <taxon>Pseudomonadati</taxon>
        <taxon>Pseudomonadota</taxon>
        <taxon>Alphaproteobacteria</taxon>
        <taxon>Hyphomicrobiales</taxon>
        <taxon>Nitrobacteraceae</taxon>
        <taxon>Bradyrhizobium</taxon>
    </lineage>
</organism>
<name>A0A1H4T2V7_9BRAD</name>
<sequence length="70" mass="7910">MRSSFSDNYTLGKFNPPSYASWLAELRALFPVPDEFFLADAIFSFENAFKEGKTPQQAYEAFDIFVGAEA</sequence>
<protein>
    <submittedName>
        <fullName evidence="1">Uncharacterized protein</fullName>
    </submittedName>
</protein>
<dbReference type="EMBL" id="FNTH01000001">
    <property type="protein sequence ID" value="SEC50618.1"/>
    <property type="molecule type" value="Genomic_DNA"/>
</dbReference>